<evidence type="ECO:0000256" key="7">
    <source>
        <dbReference type="ARBA" id="ARBA00023187"/>
    </source>
</evidence>
<dbReference type="InterPro" id="IPR047575">
    <property type="entry name" value="Sm"/>
</dbReference>
<evidence type="ECO:0000256" key="10">
    <source>
        <dbReference type="ARBA" id="ARBA00056431"/>
    </source>
</evidence>
<dbReference type="SUPFAM" id="SSF50182">
    <property type="entry name" value="Sm-like ribonucleoproteins"/>
    <property type="match status" value="1"/>
</dbReference>
<keyword evidence="4 13" id="KW-0747">Spliceosome</keyword>
<dbReference type="PANTHER" id="PTHR15588">
    <property type="entry name" value="LSM1"/>
    <property type="match status" value="1"/>
</dbReference>
<evidence type="ECO:0000256" key="8">
    <source>
        <dbReference type="ARBA" id="ARBA00023242"/>
    </source>
</evidence>
<feature type="domain" description="Sm" evidence="14">
    <location>
        <begin position="1"/>
        <end position="76"/>
    </location>
</feature>
<evidence type="ECO:0000313" key="16">
    <source>
        <dbReference type="Proteomes" id="UP000002009"/>
    </source>
</evidence>
<keyword evidence="3 13" id="KW-0507">mRNA processing</keyword>
<accession>C1E546</accession>
<keyword evidence="7 13" id="KW-0508">mRNA splicing</keyword>
<dbReference type="FunFam" id="2.30.30.100:FF:000022">
    <property type="entry name" value="U6 snRNA-associated Sm-like protein LSm8"/>
    <property type="match status" value="1"/>
</dbReference>
<keyword evidence="8 13" id="KW-0539">Nucleus</keyword>
<dbReference type="FunCoup" id="C1E546">
    <property type="interactions" value="1665"/>
</dbReference>
<dbReference type="STRING" id="296587.C1E546"/>
<dbReference type="InterPro" id="IPR001163">
    <property type="entry name" value="Sm_dom_euk/arc"/>
</dbReference>
<dbReference type="AlphaFoldDB" id="C1E546"/>
<dbReference type="InterPro" id="IPR044642">
    <property type="entry name" value="PTHR15588"/>
</dbReference>
<dbReference type="EMBL" id="CP001325">
    <property type="protein sequence ID" value="ACO62828.1"/>
    <property type="molecule type" value="Genomic_DNA"/>
</dbReference>
<evidence type="ECO:0000256" key="4">
    <source>
        <dbReference type="ARBA" id="ARBA00022728"/>
    </source>
</evidence>
<dbReference type="PANTHER" id="PTHR15588:SF9">
    <property type="entry name" value="U6 SNRNA-ASSOCIATED SM-LIKE PROTEIN LSM8"/>
    <property type="match status" value="1"/>
</dbReference>
<dbReference type="eggNOG" id="KOG1784">
    <property type="taxonomic scope" value="Eukaryota"/>
</dbReference>
<sequence>MAKELTPLVDTQISVITNDGRNIIGILRGFDQTTNLILEECFERVYSEDSGVEQAVLGLYIIRGDNIAIIGELDEELDAELDLANTRAPPLKAIVH</sequence>
<dbReference type="SMART" id="SM00651">
    <property type="entry name" value="Sm"/>
    <property type="match status" value="1"/>
</dbReference>
<comment type="similarity">
    <text evidence="2 13">Belongs to the snRNP Sm proteins family.</text>
</comment>
<evidence type="ECO:0000256" key="3">
    <source>
        <dbReference type="ARBA" id="ARBA00022664"/>
    </source>
</evidence>
<dbReference type="OrthoDB" id="10263346at2759"/>
<dbReference type="CDD" id="cd01727">
    <property type="entry name" value="LSm8"/>
    <property type="match status" value="1"/>
</dbReference>
<evidence type="ECO:0000256" key="12">
    <source>
        <dbReference type="ARBA" id="ARBA00067760"/>
    </source>
</evidence>
<evidence type="ECO:0000256" key="2">
    <source>
        <dbReference type="ARBA" id="ARBA00006850"/>
    </source>
</evidence>
<evidence type="ECO:0000256" key="5">
    <source>
        <dbReference type="ARBA" id="ARBA00022884"/>
    </source>
</evidence>
<dbReference type="RefSeq" id="XP_002501570.1">
    <property type="nucleotide sequence ID" value="XM_002501524.1"/>
</dbReference>
<evidence type="ECO:0000256" key="13">
    <source>
        <dbReference type="RuleBase" id="RU365048"/>
    </source>
</evidence>
<dbReference type="OMA" id="AACDQTT"/>
<dbReference type="PROSITE" id="PS52002">
    <property type="entry name" value="SM"/>
    <property type="match status" value="1"/>
</dbReference>
<name>C1E546_MICCC</name>
<dbReference type="GO" id="GO:0003729">
    <property type="term" value="F:mRNA binding"/>
    <property type="evidence" value="ECO:0007669"/>
    <property type="project" value="TreeGrafter"/>
</dbReference>
<proteinExistence type="inferred from homology"/>
<keyword evidence="9 13" id="KW-0687">Ribonucleoprotein</keyword>
<organism evidence="15 16">
    <name type="scientific">Micromonas commoda (strain RCC299 / NOUM17 / CCMP2709)</name>
    <name type="common">Picoplanktonic green alga</name>
    <dbReference type="NCBI Taxonomy" id="296587"/>
    <lineage>
        <taxon>Eukaryota</taxon>
        <taxon>Viridiplantae</taxon>
        <taxon>Chlorophyta</taxon>
        <taxon>Mamiellophyceae</taxon>
        <taxon>Mamiellales</taxon>
        <taxon>Mamiellaceae</taxon>
        <taxon>Micromonas</taxon>
    </lineage>
</organism>
<dbReference type="GO" id="GO:0046540">
    <property type="term" value="C:U4/U6 x U5 tri-snRNP complex"/>
    <property type="evidence" value="ECO:0007669"/>
    <property type="project" value="UniProtKB-UniRule"/>
</dbReference>
<protein>
    <recommendedName>
        <fullName evidence="12 13">U6 snRNA-associated Sm-like protein LSm8</fullName>
    </recommendedName>
</protein>
<comment type="subunit">
    <text evidence="13">LSm subunits form a heteromer with a doughnut shape.</text>
</comment>
<comment type="subcellular location">
    <subcellularLocation>
        <location evidence="1 13">Nucleus</location>
    </subcellularLocation>
</comment>
<dbReference type="GeneID" id="8243261"/>
<dbReference type="Gene3D" id="2.30.30.100">
    <property type="match status" value="1"/>
</dbReference>
<evidence type="ECO:0000256" key="11">
    <source>
        <dbReference type="ARBA" id="ARBA00063389"/>
    </source>
</evidence>
<reference evidence="15 16" key="1">
    <citation type="journal article" date="2009" name="Science">
        <title>Green evolution and dynamic adaptations revealed by genomes of the marine picoeukaryotes Micromonas.</title>
        <authorList>
            <person name="Worden A.Z."/>
            <person name="Lee J.H."/>
            <person name="Mock T."/>
            <person name="Rouze P."/>
            <person name="Simmons M.P."/>
            <person name="Aerts A.L."/>
            <person name="Allen A.E."/>
            <person name="Cuvelier M.L."/>
            <person name="Derelle E."/>
            <person name="Everett M.V."/>
            <person name="Foulon E."/>
            <person name="Grimwood J."/>
            <person name="Gundlach H."/>
            <person name="Henrissat B."/>
            <person name="Napoli C."/>
            <person name="McDonald S.M."/>
            <person name="Parker M.S."/>
            <person name="Rombauts S."/>
            <person name="Salamov A."/>
            <person name="Von Dassow P."/>
            <person name="Badger J.H."/>
            <person name="Coutinho P.M."/>
            <person name="Demir E."/>
            <person name="Dubchak I."/>
            <person name="Gentemann C."/>
            <person name="Eikrem W."/>
            <person name="Gready J.E."/>
            <person name="John U."/>
            <person name="Lanier W."/>
            <person name="Lindquist E.A."/>
            <person name="Lucas S."/>
            <person name="Mayer K.F."/>
            <person name="Moreau H."/>
            <person name="Not F."/>
            <person name="Otillar R."/>
            <person name="Panaud O."/>
            <person name="Pangilinan J."/>
            <person name="Paulsen I."/>
            <person name="Piegu B."/>
            <person name="Poliakov A."/>
            <person name="Robbens S."/>
            <person name="Schmutz J."/>
            <person name="Toulza E."/>
            <person name="Wyss T."/>
            <person name="Zelensky A."/>
            <person name="Zhou K."/>
            <person name="Armbrust E.V."/>
            <person name="Bhattacharya D."/>
            <person name="Goodenough U.W."/>
            <person name="Van de Peer Y."/>
            <person name="Grigoriev I.V."/>
        </authorList>
    </citation>
    <scope>NUCLEOTIDE SEQUENCE [LARGE SCALE GENOMIC DNA]</scope>
    <source>
        <strain evidence="16">RCC299 / NOUM17</strain>
    </source>
</reference>
<evidence type="ECO:0000259" key="14">
    <source>
        <dbReference type="PROSITE" id="PS52002"/>
    </source>
</evidence>
<dbReference type="InParanoid" id="C1E546"/>
<evidence type="ECO:0000256" key="9">
    <source>
        <dbReference type="ARBA" id="ARBA00023274"/>
    </source>
</evidence>
<dbReference type="GO" id="GO:0000398">
    <property type="term" value="P:mRNA splicing, via spliceosome"/>
    <property type="evidence" value="ECO:0007669"/>
    <property type="project" value="UniProtKB-UniRule"/>
</dbReference>
<dbReference type="GO" id="GO:0005688">
    <property type="term" value="C:U6 snRNP"/>
    <property type="evidence" value="ECO:0007669"/>
    <property type="project" value="UniProtKB-UniRule"/>
</dbReference>
<evidence type="ECO:0000256" key="1">
    <source>
        <dbReference type="ARBA" id="ARBA00004123"/>
    </source>
</evidence>
<keyword evidence="6" id="KW-0007">Acetylation</keyword>
<dbReference type="KEGG" id="mis:MICPUN_81280"/>
<dbReference type="Pfam" id="PF01423">
    <property type="entry name" value="LSM"/>
    <property type="match status" value="1"/>
</dbReference>
<keyword evidence="16" id="KW-1185">Reference proteome</keyword>
<comment type="function">
    <text evidence="10">Plays a role in pre-mRNA splicing as component of the U4/U6-U5 tri-snRNP complex that is involved in spliceosome assembly, and as component of the precatalytic spliceosome (spliceosome B complex). The heptameric LSM2-8 complex binds specifically to the 3'-terminal U-tract of U6 snRNA.</text>
</comment>
<keyword evidence="5 13" id="KW-0694">RNA-binding</keyword>
<dbReference type="InterPro" id="IPR010920">
    <property type="entry name" value="LSM_dom_sf"/>
</dbReference>
<comment type="function">
    <text evidence="13">Plays role in pre-mRNA splicing as component of the U4/U6-U5 tri-snRNP complex that is involved in spliceosome assembly, and as component of the precatalytic spliceosome (spliceosome B complex). The heptameric LSM2-8 complex binds specifically to the 3'-terminal U-tract of U6 snRNA.</text>
</comment>
<dbReference type="InterPro" id="IPR034103">
    <property type="entry name" value="Lsm8"/>
</dbReference>
<evidence type="ECO:0000256" key="6">
    <source>
        <dbReference type="ARBA" id="ARBA00022990"/>
    </source>
</evidence>
<comment type="subunit">
    <text evidence="11">Component of the precatalytic spliceosome (spliceosome B complex). Component of the U4/U6-U5 tri-snRNP complex, a building block of the precatalytic spliceosome (spliceosome B complex). The U4/U6-U5 tri-snRNP complex is composed of the U4, U6 and U5 snRNAs and at least PRPF3, PRPF4, PRPF6, PRPF8, PRPF31, SNRNP200, TXNL4A, SNRNP40, SNRPB, SNRPD1, SNRPD2, SNRPD3, SNRPE, SNRPF, SNRPG, DDX23, CD2BP2, PPIH, SNU13, EFTUD2, SART1 and USP39, plus LSM2, LSM3, LSM4, LSM5, LSM6, LSM7 and LSM8. LSM2, LSM3, LSM4, LSM5, LSM6, LSM7 and LSM8 form a heptameric, ring-shaped subcomplex (the LSM2-8 complex) that is part of the U4/U6-U5 tri-snRNP complex and the precatalytic spliceosome.</text>
</comment>
<evidence type="ECO:0000313" key="15">
    <source>
        <dbReference type="EMBL" id="ACO62828.1"/>
    </source>
</evidence>
<dbReference type="Proteomes" id="UP000002009">
    <property type="component" value="Chromosome 4"/>
</dbReference>
<dbReference type="GO" id="GO:0071011">
    <property type="term" value="C:precatalytic spliceosome"/>
    <property type="evidence" value="ECO:0007669"/>
    <property type="project" value="TreeGrafter"/>
</dbReference>
<gene>
    <name evidence="13" type="primary">LSM8</name>
    <name evidence="15" type="ORF">MICPUN_81280</name>
</gene>